<dbReference type="Proteomes" id="UP001497392">
    <property type="component" value="Unassembled WGS sequence"/>
</dbReference>
<dbReference type="Gene3D" id="1.10.287.630">
    <property type="entry name" value="Helix hairpin bin"/>
    <property type="match status" value="1"/>
</dbReference>
<proteinExistence type="predicted"/>
<dbReference type="Gene3D" id="1.10.287.70">
    <property type="match status" value="1"/>
</dbReference>
<evidence type="ECO:0000313" key="10">
    <source>
        <dbReference type="EMBL" id="CAL5223621.1"/>
    </source>
</evidence>
<evidence type="ECO:0000313" key="11">
    <source>
        <dbReference type="Proteomes" id="UP001497392"/>
    </source>
</evidence>
<dbReference type="Pfam" id="PF00520">
    <property type="entry name" value="Ion_trans"/>
    <property type="match status" value="1"/>
</dbReference>
<evidence type="ECO:0000256" key="5">
    <source>
        <dbReference type="ARBA" id="ARBA00023065"/>
    </source>
</evidence>
<dbReference type="InterPro" id="IPR014710">
    <property type="entry name" value="RmlC-like_jellyroll"/>
</dbReference>
<dbReference type="PROSITE" id="PS50042">
    <property type="entry name" value="CNMP_BINDING_3"/>
    <property type="match status" value="1"/>
</dbReference>
<accession>A0ABP1FUQ9</accession>
<dbReference type="InterPro" id="IPR018488">
    <property type="entry name" value="cNMP-bd_CS"/>
</dbReference>
<keyword evidence="11" id="KW-1185">Reference proteome</keyword>
<feature type="domain" description="Cyclic nucleotide-binding" evidence="9">
    <location>
        <begin position="344"/>
        <end position="443"/>
    </location>
</feature>
<keyword evidence="5" id="KW-0406">Ion transport</keyword>
<evidence type="ECO:0000259" key="9">
    <source>
        <dbReference type="PROSITE" id="PS50042"/>
    </source>
</evidence>
<keyword evidence="2" id="KW-0813">Transport</keyword>
<gene>
    <name evidence="10" type="primary">g6162</name>
    <name evidence="10" type="ORF">VP750_LOCUS5280</name>
</gene>
<dbReference type="PANTHER" id="PTHR45689:SF5">
    <property type="entry name" value="I[[H]] CHANNEL, ISOFORM E"/>
    <property type="match status" value="1"/>
</dbReference>
<dbReference type="InterPro" id="IPR005821">
    <property type="entry name" value="Ion_trans_dom"/>
</dbReference>
<sequence length="627" mass="70746">MLLQGEEDDFIREAATEGVRVHPLSLFRRNWDLTAIALTIYTLLVLPFRAAFYWEYYRDLEMHHSIIEQLEVDWMLLIELLIDFFFLTDIALNFNTGYIAEQVLVMEPKTVAVHYLRTWFVLDLFASLPLDLLLRGRRLDILRLPRLLKIIRMMHYKSFSQAVHDLRRSPLVSSISRFHIQIIQLFAFVFVWVHWDACLQYGACASQPPSRYAQPSVDARRYGKQDPITTLDCWLTILSMLLGVCIWTFLGGIVTTLLIHLNAASSEYTAKITALNQYMAHRKLPQGLRQRIRDSYEARWKAEKHFDEEEIMHELPNSLRTEARPSCASVCLYTCGDLIANVPFFEDAEEGFTTSVVTLLRPVVYLKDDMVIREGEVSREMYFIKSGAVQVEVNEGVVTVLKKGSYFGEIGLLRTCRRTASIRAISENVDLFVLSKDDFDNVMREYPESSKAMDLIAEHRLRSLHASAAWRSKQDALHDAKMASLGAKIEHVLELEEGSLENSSPADDSHQTTSHTTERHSTGNPFATGNITHAAEIQKYSLHNIPSSSAAASTKMTADGRRQAIPGAGRGSASFPVEVALRPLATSTLARAASNSPQGSPYALQRTWTPNASSPMPSDPGTRASTQ</sequence>
<feature type="transmembrane region" description="Helical" evidence="8">
    <location>
        <begin position="234"/>
        <end position="261"/>
    </location>
</feature>
<keyword evidence="3 8" id="KW-0812">Transmembrane</keyword>
<evidence type="ECO:0000256" key="3">
    <source>
        <dbReference type="ARBA" id="ARBA00022692"/>
    </source>
</evidence>
<feature type="compositionally biased region" description="Polar residues" evidence="7">
    <location>
        <begin position="606"/>
        <end position="616"/>
    </location>
</feature>
<keyword evidence="4 8" id="KW-1133">Transmembrane helix</keyword>
<feature type="compositionally biased region" description="Polar residues" evidence="7">
    <location>
        <begin position="590"/>
        <end position="599"/>
    </location>
</feature>
<name>A0ABP1FUQ9_9CHLO</name>
<reference evidence="10 11" key="1">
    <citation type="submission" date="2024-06" db="EMBL/GenBank/DDBJ databases">
        <authorList>
            <person name="Kraege A."/>
            <person name="Thomma B."/>
        </authorList>
    </citation>
    <scope>NUCLEOTIDE SEQUENCE [LARGE SCALE GENOMIC DNA]</scope>
</reference>
<feature type="region of interest" description="Disordered" evidence="7">
    <location>
        <begin position="551"/>
        <end position="573"/>
    </location>
</feature>
<evidence type="ECO:0000256" key="2">
    <source>
        <dbReference type="ARBA" id="ARBA00022448"/>
    </source>
</evidence>
<comment type="subcellular location">
    <subcellularLocation>
        <location evidence="1">Membrane</location>
        <topology evidence="1">Multi-pass membrane protein</topology>
    </subcellularLocation>
</comment>
<dbReference type="CDD" id="cd00038">
    <property type="entry name" value="CAP_ED"/>
    <property type="match status" value="1"/>
</dbReference>
<feature type="region of interest" description="Disordered" evidence="7">
    <location>
        <begin position="590"/>
        <end position="627"/>
    </location>
</feature>
<organism evidence="10 11">
    <name type="scientific">Coccomyxa viridis</name>
    <dbReference type="NCBI Taxonomy" id="1274662"/>
    <lineage>
        <taxon>Eukaryota</taxon>
        <taxon>Viridiplantae</taxon>
        <taxon>Chlorophyta</taxon>
        <taxon>core chlorophytes</taxon>
        <taxon>Trebouxiophyceae</taxon>
        <taxon>Trebouxiophyceae incertae sedis</taxon>
        <taxon>Coccomyxaceae</taxon>
        <taxon>Coccomyxa</taxon>
    </lineage>
</organism>
<comment type="caution">
    <text evidence="10">The sequence shown here is derived from an EMBL/GenBank/DDBJ whole genome shotgun (WGS) entry which is preliminary data.</text>
</comment>
<protein>
    <submittedName>
        <fullName evidence="10">G6162 protein</fullName>
    </submittedName>
</protein>
<keyword evidence="6 8" id="KW-0472">Membrane</keyword>
<evidence type="ECO:0000256" key="8">
    <source>
        <dbReference type="SAM" id="Phobius"/>
    </source>
</evidence>
<evidence type="ECO:0000256" key="6">
    <source>
        <dbReference type="ARBA" id="ARBA00023136"/>
    </source>
</evidence>
<dbReference type="SUPFAM" id="SSF81324">
    <property type="entry name" value="Voltage-gated potassium channels"/>
    <property type="match status" value="1"/>
</dbReference>
<dbReference type="SMART" id="SM00100">
    <property type="entry name" value="cNMP"/>
    <property type="match status" value="1"/>
</dbReference>
<dbReference type="InterPro" id="IPR051413">
    <property type="entry name" value="K/Na_HCN_channel"/>
</dbReference>
<feature type="region of interest" description="Disordered" evidence="7">
    <location>
        <begin position="498"/>
        <end position="528"/>
    </location>
</feature>
<evidence type="ECO:0000256" key="1">
    <source>
        <dbReference type="ARBA" id="ARBA00004141"/>
    </source>
</evidence>
<dbReference type="Gene3D" id="2.60.120.10">
    <property type="entry name" value="Jelly Rolls"/>
    <property type="match status" value="1"/>
</dbReference>
<dbReference type="PANTHER" id="PTHR45689">
    <property type="entry name" value="I[[H]] CHANNEL, ISOFORM E"/>
    <property type="match status" value="1"/>
</dbReference>
<feature type="transmembrane region" description="Helical" evidence="8">
    <location>
        <begin position="33"/>
        <end position="54"/>
    </location>
</feature>
<dbReference type="Pfam" id="PF00027">
    <property type="entry name" value="cNMP_binding"/>
    <property type="match status" value="1"/>
</dbReference>
<dbReference type="InterPro" id="IPR000595">
    <property type="entry name" value="cNMP-bd_dom"/>
</dbReference>
<evidence type="ECO:0000256" key="7">
    <source>
        <dbReference type="SAM" id="MobiDB-lite"/>
    </source>
</evidence>
<dbReference type="PROSITE" id="PS00889">
    <property type="entry name" value="CNMP_BINDING_2"/>
    <property type="match status" value="1"/>
</dbReference>
<dbReference type="EMBL" id="CAXHTA020000009">
    <property type="protein sequence ID" value="CAL5223621.1"/>
    <property type="molecule type" value="Genomic_DNA"/>
</dbReference>
<dbReference type="SUPFAM" id="SSF51206">
    <property type="entry name" value="cAMP-binding domain-like"/>
    <property type="match status" value="1"/>
</dbReference>
<evidence type="ECO:0000256" key="4">
    <source>
        <dbReference type="ARBA" id="ARBA00022989"/>
    </source>
</evidence>
<dbReference type="InterPro" id="IPR018490">
    <property type="entry name" value="cNMP-bd_dom_sf"/>
</dbReference>